<feature type="transmembrane region" description="Helical" evidence="1">
    <location>
        <begin position="27"/>
        <end position="44"/>
    </location>
</feature>
<dbReference type="STRING" id="1524254.PHACT_12595"/>
<protein>
    <submittedName>
        <fullName evidence="2">Uncharacterized protein</fullName>
    </submittedName>
</protein>
<dbReference type="EMBL" id="MASR01000002">
    <property type="protein sequence ID" value="OFE11390.1"/>
    <property type="molecule type" value="Genomic_DNA"/>
</dbReference>
<evidence type="ECO:0000313" key="3">
    <source>
        <dbReference type="Proteomes" id="UP000175669"/>
    </source>
</evidence>
<accession>A0A1E8CFZ9</accession>
<dbReference type="AlphaFoldDB" id="A0A1E8CFZ9"/>
<keyword evidence="1" id="KW-1133">Transmembrane helix</keyword>
<evidence type="ECO:0000313" key="2">
    <source>
        <dbReference type="EMBL" id="OFE11390.1"/>
    </source>
</evidence>
<comment type="caution">
    <text evidence="2">The sequence shown here is derived from an EMBL/GenBank/DDBJ whole genome shotgun (WGS) entry which is preliminary data.</text>
</comment>
<dbReference type="Proteomes" id="UP000175669">
    <property type="component" value="Unassembled WGS sequence"/>
</dbReference>
<evidence type="ECO:0000256" key="1">
    <source>
        <dbReference type="SAM" id="Phobius"/>
    </source>
</evidence>
<sequence>MLNAISFLIGLAGAVLMATGFWMIYPGLGLIVGGFLCLAWSWLVSRAVASQQPPTDAGGKH</sequence>
<name>A0A1E8CFZ9_9GAMM</name>
<keyword evidence="3" id="KW-1185">Reference proteome</keyword>
<keyword evidence="1" id="KW-0812">Transmembrane</keyword>
<organism evidence="2 3">
    <name type="scientific">Pseudohongiella acticola</name>
    <dbReference type="NCBI Taxonomy" id="1524254"/>
    <lineage>
        <taxon>Bacteria</taxon>
        <taxon>Pseudomonadati</taxon>
        <taxon>Pseudomonadota</taxon>
        <taxon>Gammaproteobacteria</taxon>
        <taxon>Pseudomonadales</taxon>
        <taxon>Pseudohongiellaceae</taxon>
        <taxon>Pseudohongiella</taxon>
    </lineage>
</organism>
<dbReference type="OrthoDB" id="6595037at2"/>
<proteinExistence type="predicted"/>
<keyword evidence="1" id="KW-0472">Membrane</keyword>
<reference evidence="3" key="1">
    <citation type="submission" date="2016-07" db="EMBL/GenBank/DDBJ databases">
        <authorList>
            <person name="Florea S."/>
            <person name="Webb J.S."/>
            <person name="Jaromczyk J."/>
            <person name="Schardl C.L."/>
        </authorList>
    </citation>
    <scope>NUCLEOTIDE SEQUENCE [LARGE SCALE GENOMIC DNA]</scope>
    <source>
        <strain evidence="3">KCTC 42131</strain>
    </source>
</reference>
<gene>
    <name evidence="2" type="ORF">PHACT_12595</name>
</gene>